<evidence type="ECO:0000313" key="2">
    <source>
        <dbReference type="Proteomes" id="UP000075880"/>
    </source>
</evidence>
<dbReference type="Proteomes" id="UP000075880">
    <property type="component" value="Unassembled WGS sequence"/>
</dbReference>
<organism evidence="1 2">
    <name type="scientific">Anopheles atroparvus</name>
    <name type="common">European mosquito</name>
    <dbReference type="NCBI Taxonomy" id="41427"/>
    <lineage>
        <taxon>Eukaryota</taxon>
        <taxon>Metazoa</taxon>
        <taxon>Ecdysozoa</taxon>
        <taxon>Arthropoda</taxon>
        <taxon>Hexapoda</taxon>
        <taxon>Insecta</taxon>
        <taxon>Pterygota</taxon>
        <taxon>Neoptera</taxon>
        <taxon>Endopterygota</taxon>
        <taxon>Diptera</taxon>
        <taxon>Nematocera</taxon>
        <taxon>Culicoidea</taxon>
        <taxon>Culicidae</taxon>
        <taxon>Anophelinae</taxon>
        <taxon>Anopheles</taxon>
    </lineage>
</organism>
<evidence type="ECO:0000313" key="1">
    <source>
        <dbReference type="EnsemblMetazoa" id="ENSAATROPP007858"/>
    </source>
</evidence>
<proteinExistence type="predicted"/>
<reference evidence="1" key="1">
    <citation type="submission" date="2024-04" db="UniProtKB">
        <authorList>
            <consortium name="EnsemblMetazoa"/>
        </authorList>
    </citation>
    <scope>IDENTIFICATION</scope>
    <source>
        <strain evidence="1">EBRO</strain>
    </source>
</reference>
<sequence>MCGMTPPPAMVALISLSSSSSPRMASCKWRGVIRFSFRSWAALPANSSTSAVRYSKMAAAYTAAVALTRPWL</sequence>
<protein>
    <submittedName>
        <fullName evidence="1">Uncharacterized protein</fullName>
    </submittedName>
</protein>
<accession>A0AAG5DAZ7</accession>
<name>A0AAG5DAZ7_ANOAO</name>
<keyword evidence="2" id="KW-1185">Reference proteome</keyword>
<dbReference type="AlphaFoldDB" id="A0AAG5DAZ7"/>
<dbReference type="EnsemblMetazoa" id="ENSAATROPT008717">
    <property type="protein sequence ID" value="ENSAATROPP007858"/>
    <property type="gene ID" value="ENSAATROPG007102"/>
</dbReference>